<dbReference type="Proteomes" id="UP001055172">
    <property type="component" value="Unassembled WGS sequence"/>
</dbReference>
<organism evidence="2 3">
    <name type="scientific">Colletotrichum liriopes</name>
    <dbReference type="NCBI Taxonomy" id="708192"/>
    <lineage>
        <taxon>Eukaryota</taxon>
        <taxon>Fungi</taxon>
        <taxon>Dikarya</taxon>
        <taxon>Ascomycota</taxon>
        <taxon>Pezizomycotina</taxon>
        <taxon>Sordariomycetes</taxon>
        <taxon>Hypocreomycetidae</taxon>
        <taxon>Glomerellales</taxon>
        <taxon>Glomerellaceae</taxon>
        <taxon>Colletotrichum</taxon>
        <taxon>Colletotrichum spaethianum species complex</taxon>
    </lineage>
</organism>
<accession>A0AA37GXZ0</accession>
<feature type="compositionally biased region" description="Low complexity" evidence="1">
    <location>
        <begin position="97"/>
        <end position="111"/>
    </location>
</feature>
<evidence type="ECO:0000313" key="2">
    <source>
        <dbReference type="EMBL" id="GJC89371.1"/>
    </source>
</evidence>
<dbReference type="AlphaFoldDB" id="A0AA37GXZ0"/>
<name>A0AA37GXZ0_9PEZI</name>
<feature type="compositionally biased region" description="Basic and acidic residues" evidence="1">
    <location>
        <begin position="1"/>
        <end position="11"/>
    </location>
</feature>
<sequence>MVLRSRLDAELARTQTGGGSTAEQAGKRGEAGVQREVGSPSLAIHEGLSTPTRAGQAAAGEGNDGIHNARGGGSKKLDKRKQRASGAVFNSVETGEPIPSLPASPAQAPAAETGHEEAKESDKCEEVNKR</sequence>
<comment type="caution">
    <text evidence="2">The sequence shown here is derived from an EMBL/GenBank/DDBJ whole genome shotgun (WGS) entry which is preliminary data.</text>
</comment>
<protein>
    <submittedName>
        <fullName evidence="2">Uncharacterized protein</fullName>
    </submittedName>
</protein>
<feature type="compositionally biased region" description="Basic and acidic residues" evidence="1">
    <location>
        <begin position="113"/>
        <end position="130"/>
    </location>
</feature>
<feature type="region of interest" description="Disordered" evidence="1">
    <location>
        <begin position="1"/>
        <end position="130"/>
    </location>
</feature>
<gene>
    <name evidence="2" type="ORF">ColLi_12209</name>
</gene>
<evidence type="ECO:0000313" key="3">
    <source>
        <dbReference type="Proteomes" id="UP001055172"/>
    </source>
</evidence>
<dbReference type="EMBL" id="BPPX01000040">
    <property type="protein sequence ID" value="GJC89371.1"/>
    <property type="molecule type" value="Genomic_DNA"/>
</dbReference>
<evidence type="ECO:0000256" key="1">
    <source>
        <dbReference type="SAM" id="MobiDB-lite"/>
    </source>
</evidence>
<reference evidence="2 3" key="1">
    <citation type="submission" date="2021-07" db="EMBL/GenBank/DDBJ databases">
        <title>Genome data of Colletotrichum spaethianum.</title>
        <authorList>
            <person name="Utami Y.D."/>
            <person name="Hiruma K."/>
        </authorList>
    </citation>
    <scope>NUCLEOTIDE SEQUENCE [LARGE SCALE GENOMIC DNA]</scope>
    <source>
        <strain evidence="2 3">MAFF 242679</strain>
    </source>
</reference>
<keyword evidence="3" id="KW-1185">Reference proteome</keyword>
<proteinExistence type="predicted"/>